<name>A0ABR1AAG2_HUSHU</name>
<dbReference type="CDD" id="cd00273">
    <property type="entry name" value="Chemokine_CXC"/>
    <property type="match status" value="1"/>
</dbReference>
<dbReference type="InterPro" id="IPR036048">
    <property type="entry name" value="Interleukin_8-like_sf"/>
</dbReference>
<dbReference type="Pfam" id="PF00048">
    <property type="entry name" value="IL8"/>
    <property type="match status" value="1"/>
</dbReference>
<dbReference type="Proteomes" id="UP001369086">
    <property type="component" value="Unassembled WGS sequence"/>
</dbReference>
<keyword evidence="9" id="KW-1185">Reference proteome</keyword>
<comment type="subcellular location">
    <subcellularLocation>
        <location evidence="1 6">Secreted</location>
    </subcellularLocation>
</comment>
<dbReference type="InterPro" id="IPR018048">
    <property type="entry name" value="Chemokine_CXC_CS"/>
</dbReference>
<evidence type="ECO:0000313" key="8">
    <source>
        <dbReference type="EMBL" id="KAK6494051.1"/>
    </source>
</evidence>
<comment type="caution">
    <text evidence="8">The sequence shown here is derived from an EMBL/GenBank/DDBJ whole genome shotgun (WGS) entry which is preliminary data.</text>
</comment>
<gene>
    <name evidence="8" type="ORF">HHUSO_G490</name>
</gene>
<evidence type="ECO:0000256" key="3">
    <source>
        <dbReference type="ARBA" id="ARBA00022514"/>
    </source>
</evidence>
<evidence type="ECO:0000256" key="5">
    <source>
        <dbReference type="ARBA" id="ARBA00023157"/>
    </source>
</evidence>
<evidence type="ECO:0000256" key="1">
    <source>
        <dbReference type="ARBA" id="ARBA00004613"/>
    </source>
</evidence>
<evidence type="ECO:0000256" key="4">
    <source>
        <dbReference type="ARBA" id="ARBA00022525"/>
    </source>
</evidence>
<reference evidence="8 9" key="1">
    <citation type="submission" date="2021-05" db="EMBL/GenBank/DDBJ databases">
        <authorList>
            <person name="Zahm M."/>
            <person name="Klopp C."/>
            <person name="Cabau C."/>
            <person name="Kuhl H."/>
            <person name="Suciu R."/>
            <person name="Ciorpac M."/>
            <person name="Holostenco D."/>
            <person name="Gessner J."/>
            <person name="Wuertz S."/>
            <person name="Hohne C."/>
            <person name="Stock M."/>
            <person name="Gislard M."/>
            <person name="Lluch J."/>
            <person name="Milhes M."/>
            <person name="Lampietro C."/>
            <person name="Lopez Roques C."/>
            <person name="Donnadieu C."/>
            <person name="Du K."/>
            <person name="Schartl M."/>
            <person name="Guiguen Y."/>
        </authorList>
    </citation>
    <scope>NUCLEOTIDE SEQUENCE [LARGE SCALE GENOMIC DNA]</scope>
    <source>
        <strain evidence="8">Hh-F2</strain>
        <tissue evidence="8">Blood</tissue>
    </source>
</reference>
<organism evidence="8 9">
    <name type="scientific">Huso huso</name>
    <name type="common">Beluga</name>
    <name type="synonym">Acipenser huso</name>
    <dbReference type="NCBI Taxonomy" id="61971"/>
    <lineage>
        <taxon>Eukaryota</taxon>
        <taxon>Metazoa</taxon>
        <taxon>Chordata</taxon>
        <taxon>Craniata</taxon>
        <taxon>Vertebrata</taxon>
        <taxon>Euteleostomi</taxon>
        <taxon>Actinopterygii</taxon>
        <taxon>Chondrostei</taxon>
        <taxon>Acipenseriformes</taxon>
        <taxon>Acipenseridae</taxon>
        <taxon>Huso</taxon>
    </lineage>
</organism>
<keyword evidence="6" id="KW-0145">Chemotaxis</keyword>
<dbReference type="SMART" id="SM00199">
    <property type="entry name" value="SCY"/>
    <property type="match status" value="1"/>
</dbReference>
<dbReference type="PANTHER" id="PTHR12015">
    <property type="entry name" value="SMALL INDUCIBLE CYTOKINE A"/>
    <property type="match status" value="1"/>
</dbReference>
<sequence>MVRGYFLAPVHPLPSLLPDWGFIFSKVGMELRCQCINRESRFMKPKQIKNIELIPKGSHCAQVEVIASIKSGHHICLDPSAAWVKIVIQNILKR</sequence>
<evidence type="ECO:0000256" key="6">
    <source>
        <dbReference type="RuleBase" id="RU361149"/>
    </source>
</evidence>
<evidence type="ECO:0000256" key="2">
    <source>
        <dbReference type="ARBA" id="ARBA00010665"/>
    </source>
</evidence>
<dbReference type="InterPro" id="IPR033899">
    <property type="entry name" value="CXC_Chemokine_domain"/>
</dbReference>
<keyword evidence="5" id="KW-1015">Disulfide bond</keyword>
<evidence type="ECO:0000259" key="7">
    <source>
        <dbReference type="SMART" id="SM00199"/>
    </source>
</evidence>
<accession>A0ABR1AAG2</accession>
<dbReference type="PROSITE" id="PS00471">
    <property type="entry name" value="SMALL_CYTOKINES_CXC"/>
    <property type="match status" value="1"/>
</dbReference>
<proteinExistence type="inferred from homology"/>
<feature type="domain" description="Chemokine interleukin-8-like" evidence="7">
    <location>
        <begin position="30"/>
        <end position="91"/>
    </location>
</feature>
<dbReference type="PRINTS" id="PR00437">
    <property type="entry name" value="SMALLCYTKCXC"/>
</dbReference>
<comment type="similarity">
    <text evidence="2 6">Belongs to the intercrine alpha (chemokine CxC) family.</text>
</comment>
<dbReference type="InterPro" id="IPR001811">
    <property type="entry name" value="Chemokine_IL8-like_dom"/>
</dbReference>
<dbReference type="Gene3D" id="2.40.50.40">
    <property type="match status" value="1"/>
</dbReference>
<dbReference type="PANTHER" id="PTHR12015:SF198">
    <property type="entry name" value="PLATELET BASIC PROTEIN"/>
    <property type="match status" value="1"/>
</dbReference>
<protein>
    <recommendedName>
        <fullName evidence="6">C-X-C motif chemokine</fullName>
    </recommendedName>
</protein>
<evidence type="ECO:0000313" key="9">
    <source>
        <dbReference type="Proteomes" id="UP001369086"/>
    </source>
</evidence>
<dbReference type="SUPFAM" id="SSF54117">
    <property type="entry name" value="Interleukin 8-like chemokines"/>
    <property type="match status" value="1"/>
</dbReference>
<dbReference type="EMBL" id="JAHFZB010000001">
    <property type="protein sequence ID" value="KAK6494051.1"/>
    <property type="molecule type" value="Genomic_DNA"/>
</dbReference>
<keyword evidence="4 6" id="KW-0964">Secreted</keyword>
<dbReference type="InterPro" id="IPR039809">
    <property type="entry name" value="Chemokine_b/g/d"/>
</dbReference>
<keyword evidence="3 6" id="KW-0202">Cytokine</keyword>
<dbReference type="InterPro" id="IPR001089">
    <property type="entry name" value="Chemokine_CXC"/>
</dbReference>
<dbReference type="PRINTS" id="PR00436">
    <property type="entry name" value="INTERLEUKIN8"/>
</dbReference>